<gene>
    <name evidence="3" type="ordered locus">Clole_1091</name>
</gene>
<dbReference type="EMBL" id="CP002582">
    <property type="protein sequence ID" value="ADZ82821.1"/>
    <property type="molecule type" value="Genomic_DNA"/>
</dbReference>
<organism evidence="3 4">
    <name type="scientific">Cellulosilyticum lentocellum (strain ATCC 49066 / DSM 5427 / NCIMB 11756 / RHM5)</name>
    <name type="common">Clostridium lentocellum</name>
    <dbReference type="NCBI Taxonomy" id="642492"/>
    <lineage>
        <taxon>Bacteria</taxon>
        <taxon>Bacillati</taxon>
        <taxon>Bacillota</taxon>
        <taxon>Clostridia</taxon>
        <taxon>Lachnospirales</taxon>
        <taxon>Cellulosilyticaceae</taxon>
        <taxon>Cellulosilyticum</taxon>
    </lineage>
</organism>
<dbReference type="GO" id="GO:0008745">
    <property type="term" value="F:N-acetylmuramoyl-L-alanine amidase activity"/>
    <property type="evidence" value="ECO:0007669"/>
    <property type="project" value="InterPro"/>
</dbReference>
<keyword evidence="4" id="KW-1185">Reference proteome</keyword>
<dbReference type="AlphaFoldDB" id="F2JS07"/>
<dbReference type="PANTHER" id="PTHR30404">
    <property type="entry name" value="N-ACETYLMURAMOYL-L-ALANINE AMIDASE"/>
    <property type="match status" value="1"/>
</dbReference>
<evidence type="ECO:0000259" key="2">
    <source>
        <dbReference type="SMART" id="SM00646"/>
    </source>
</evidence>
<dbReference type="eggNOG" id="COG0860">
    <property type="taxonomic scope" value="Bacteria"/>
</dbReference>
<dbReference type="STRING" id="642492.Clole_1091"/>
<dbReference type="InterPro" id="IPR050695">
    <property type="entry name" value="N-acetylmuramoyl_amidase_3"/>
</dbReference>
<dbReference type="Proteomes" id="UP000008467">
    <property type="component" value="Chromosome"/>
</dbReference>
<dbReference type="GO" id="GO:0030288">
    <property type="term" value="C:outer membrane-bounded periplasmic space"/>
    <property type="evidence" value="ECO:0007669"/>
    <property type="project" value="TreeGrafter"/>
</dbReference>
<name>F2JS07_CELLD</name>
<protein>
    <submittedName>
        <fullName evidence="3">Cell wall hydrolase/autolysin</fullName>
    </submittedName>
</protein>
<dbReference type="Pfam" id="PF01520">
    <property type="entry name" value="Amidase_3"/>
    <property type="match status" value="1"/>
</dbReference>
<evidence type="ECO:0000256" key="1">
    <source>
        <dbReference type="ARBA" id="ARBA00022801"/>
    </source>
</evidence>
<dbReference type="GO" id="GO:0009253">
    <property type="term" value="P:peptidoglycan catabolic process"/>
    <property type="evidence" value="ECO:0007669"/>
    <property type="project" value="InterPro"/>
</dbReference>
<dbReference type="Gene3D" id="3.40.630.40">
    <property type="entry name" value="Zn-dependent exopeptidases"/>
    <property type="match status" value="1"/>
</dbReference>
<evidence type="ECO:0000313" key="4">
    <source>
        <dbReference type="Proteomes" id="UP000008467"/>
    </source>
</evidence>
<feature type="domain" description="MurNAc-LAA" evidence="2">
    <location>
        <begin position="112"/>
        <end position="222"/>
    </location>
</feature>
<evidence type="ECO:0000313" key="3">
    <source>
        <dbReference type="EMBL" id="ADZ82821.1"/>
    </source>
</evidence>
<dbReference type="PANTHER" id="PTHR30404:SF0">
    <property type="entry name" value="N-ACETYLMURAMOYL-L-ALANINE AMIDASE AMIC"/>
    <property type="match status" value="1"/>
</dbReference>
<sequence length="232" mass="25503">MIKIKVPLFMGALVGIIAIASYFKFATAAIETSGLSIASKIIIVDPGHGGFDPGKPGINGADEKDLNLQISLKLRDYLEQAGAVVIMTRTTDDDVDGMDGVKYKSKDMVERKKLAEGGDILVSIHQNSFTQPSVKGAQIFYNSQSEKGKALAEAIQKSIKEYADPQNKREVKSNTNYYVLRATLIPAVIVECGFLTNPEEEKLLNSETYQDRVAWSIYLGIVRYYETINKGA</sequence>
<dbReference type="KEGG" id="cle:Clole_1091"/>
<dbReference type="CDD" id="cd02696">
    <property type="entry name" value="MurNAc-LAA"/>
    <property type="match status" value="1"/>
</dbReference>
<dbReference type="InterPro" id="IPR002508">
    <property type="entry name" value="MurNAc-LAA_cat"/>
</dbReference>
<keyword evidence="1 3" id="KW-0378">Hydrolase</keyword>
<dbReference type="RefSeq" id="WP_013656120.1">
    <property type="nucleotide sequence ID" value="NC_015275.1"/>
</dbReference>
<dbReference type="SMART" id="SM00646">
    <property type="entry name" value="Ami_3"/>
    <property type="match status" value="1"/>
</dbReference>
<dbReference type="SUPFAM" id="SSF53187">
    <property type="entry name" value="Zn-dependent exopeptidases"/>
    <property type="match status" value="1"/>
</dbReference>
<dbReference type="HOGENOM" id="CLU_014322_7_1_9"/>
<accession>F2JS07</accession>
<reference evidence="3 4" key="1">
    <citation type="journal article" date="2011" name="J. Bacteriol.">
        <title>Complete genome sequence of the cellulose-degrading bacterium Cellulosilyticum lentocellum.</title>
        <authorList>
            <consortium name="US DOE Joint Genome Institute"/>
            <person name="Miller D.A."/>
            <person name="Suen G."/>
            <person name="Bruce D."/>
            <person name="Copeland A."/>
            <person name="Cheng J.F."/>
            <person name="Detter C."/>
            <person name="Goodwin L.A."/>
            <person name="Han C.S."/>
            <person name="Hauser L.J."/>
            <person name="Land M.L."/>
            <person name="Lapidus A."/>
            <person name="Lucas S."/>
            <person name="Meincke L."/>
            <person name="Pitluck S."/>
            <person name="Tapia R."/>
            <person name="Teshima H."/>
            <person name="Woyke T."/>
            <person name="Fox B.G."/>
            <person name="Angert E.R."/>
            <person name="Currie C.R."/>
        </authorList>
    </citation>
    <scope>NUCLEOTIDE SEQUENCE [LARGE SCALE GENOMIC DNA]</scope>
    <source>
        <strain evidence="4">ATCC 49066 / DSM 5427 / NCIMB 11756 / RHM5</strain>
    </source>
</reference>
<proteinExistence type="predicted"/>